<keyword evidence="1 5" id="KW-0489">Methyltransferase</keyword>
<evidence type="ECO:0000256" key="3">
    <source>
        <dbReference type="ARBA" id="ARBA00022691"/>
    </source>
</evidence>
<organism evidence="7 8">
    <name type="scientific">Paracoccus marinaquae</name>
    <dbReference type="NCBI Taxonomy" id="2841926"/>
    <lineage>
        <taxon>Bacteria</taxon>
        <taxon>Pseudomonadati</taxon>
        <taxon>Pseudomonadota</taxon>
        <taxon>Alphaproteobacteria</taxon>
        <taxon>Rhodobacterales</taxon>
        <taxon>Paracoccaceae</taxon>
        <taxon>Paracoccus</taxon>
    </lineage>
</organism>
<dbReference type="GO" id="GO:0008168">
    <property type="term" value="F:methyltransferase activity"/>
    <property type="evidence" value="ECO:0007669"/>
    <property type="project" value="UniProtKB-KW"/>
</dbReference>
<keyword evidence="8" id="KW-1185">Reference proteome</keyword>
<feature type="active site" description="Nucleophile" evidence="5">
    <location>
        <position position="335"/>
    </location>
</feature>
<accession>A0ABS6AR20</accession>
<dbReference type="PANTHER" id="PTHR22807">
    <property type="entry name" value="NOP2 YEAST -RELATED NOL1/NOP2/FMU SUN DOMAIN-CONTAINING"/>
    <property type="match status" value="1"/>
</dbReference>
<gene>
    <name evidence="7" type="ORF">KNW02_18370</name>
</gene>
<protein>
    <submittedName>
        <fullName evidence="7">RsmB/NOP family class I SAM-dependent RNA methyltransferase</fullName>
    </submittedName>
</protein>
<dbReference type="InterPro" id="IPR054728">
    <property type="entry name" value="RsmB-like_ferredoxin"/>
</dbReference>
<feature type="domain" description="SAM-dependent MTase RsmB/NOP-type" evidence="6">
    <location>
        <begin position="132"/>
        <end position="382"/>
    </location>
</feature>
<keyword evidence="4 5" id="KW-0694">RNA-binding</keyword>
<comment type="similarity">
    <text evidence="5">Belongs to the class I-like SAM-binding methyltransferase superfamily. RsmB/NOP family.</text>
</comment>
<dbReference type="Pfam" id="PF22458">
    <property type="entry name" value="RsmF-B_ferredox"/>
    <property type="match status" value="1"/>
</dbReference>
<comment type="caution">
    <text evidence="5">Lacks conserved residue(s) required for the propagation of feature annotation.</text>
</comment>
<keyword evidence="2 5" id="KW-0808">Transferase</keyword>
<keyword evidence="3 5" id="KW-0949">S-adenosyl-L-methionine</keyword>
<evidence type="ECO:0000313" key="7">
    <source>
        <dbReference type="EMBL" id="MBU3032065.1"/>
    </source>
</evidence>
<dbReference type="InterPro" id="IPR049560">
    <property type="entry name" value="MeTrfase_RsmB-F_NOP2_cat"/>
</dbReference>
<evidence type="ECO:0000256" key="5">
    <source>
        <dbReference type="PROSITE-ProRule" id="PRU01023"/>
    </source>
</evidence>
<dbReference type="Pfam" id="PF01189">
    <property type="entry name" value="Methyltr_RsmB-F"/>
    <property type="match status" value="1"/>
</dbReference>
<dbReference type="EMBL" id="JAHKNG010000053">
    <property type="protein sequence ID" value="MBU3032065.1"/>
    <property type="molecule type" value="Genomic_DNA"/>
</dbReference>
<dbReference type="InterPro" id="IPR023267">
    <property type="entry name" value="RCMT"/>
</dbReference>
<dbReference type="GO" id="GO:0032259">
    <property type="term" value="P:methylation"/>
    <property type="evidence" value="ECO:0007669"/>
    <property type="project" value="UniProtKB-KW"/>
</dbReference>
<dbReference type="InterPro" id="IPR001678">
    <property type="entry name" value="MeTrfase_RsmB-F_NOP2_dom"/>
</dbReference>
<name>A0ABS6AR20_9RHOB</name>
<evidence type="ECO:0000256" key="1">
    <source>
        <dbReference type="ARBA" id="ARBA00022603"/>
    </source>
</evidence>
<dbReference type="PROSITE" id="PS51686">
    <property type="entry name" value="SAM_MT_RSMB_NOP"/>
    <property type="match status" value="1"/>
</dbReference>
<evidence type="ECO:0000256" key="4">
    <source>
        <dbReference type="ARBA" id="ARBA00022884"/>
    </source>
</evidence>
<evidence type="ECO:0000313" key="8">
    <source>
        <dbReference type="Proteomes" id="UP001166191"/>
    </source>
</evidence>
<dbReference type="Proteomes" id="UP001166191">
    <property type="component" value="Unassembled WGS sequence"/>
</dbReference>
<dbReference type="PANTHER" id="PTHR22807:SF53">
    <property type="entry name" value="RIBOSOMAL RNA SMALL SUBUNIT METHYLTRANSFERASE B-RELATED"/>
    <property type="match status" value="1"/>
</dbReference>
<feature type="binding site" evidence="5">
    <location>
        <position position="282"/>
    </location>
    <ligand>
        <name>S-adenosyl-L-methionine</name>
        <dbReference type="ChEBI" id="CHEBI:59789"/>
    </ligand>
</feature>
<sequence length="382" mass="40761">MTPAARMAAAIGVLDRVLGGLPAEQALLRWSRASRFAGSGDRAAVRDLVYDALRRRNSLAARGGSLSGRGLMIGHLRDAGLDTGAVFTGQGHAPLPLTEDELGAGHDGEVPDLPDWLLPHWRDALGERADQVARAMGQRAPVWLRVNPLRGSVTDAIDLLAAEGIEIRQDARLATALCVTSGERRVAQSRPYRDGLVELQDLSPQLACAQLPLAAGDRVLDFCAGGGGKTLAVAGRQAGLRLFAHDADPGRMRDLPLRAERAGVDVEPMQHPQGHFDLVIADVPCSGSGTWRRSPDAKWRLTPEALAALIATQAGILGRTAGLVSPGGHLAYMTCSVLDEENDLQIDAFLARHAAFSRVARYLWTPIEAGDGFFLSLLRRAA</sequence>
<comment type="caution">
    <text evidence="7">The sequence shown here is derived from an EMBL/GenBank/DDBJ whole genome shotgun (WGS) entry which is preliminary data.</text>
</comment>
<feature type="binding site" evidence="5">
    <location>
        <position position="246"/>
    </location>
    <ligand>
        <name>S-adenosyl-L-methionine</name>
        <dbReference type="ChEBI" id="CHEBI:59789"/>
    </ligand>
</feature>
<proteinExistence type="inferred from homology"/>
<evidence type="ECO:0000259" key="6">
    <source>
        <dbReference type="PROSITE" id="PS51686"/>
    </source>
</evidence>
<evidence type="ECO:0000256" key="2">
    <source>
        <dbReference type="ARBA" id="ARBA00022679"/>
    </source>
</evidence>
<dbReference type="RefSeq" id="WP_216034673.1">
    <property type="nucleotide sequence ID" value="NZ_JAHKNG010000053.1"/>
</dbReference>
<reference evidence="7" key="1">
    <citation type="submission" date="2021-06" db="EMBL/GenBank/DDBJ databases">
        <title>Paracoccus bacterium XHP0099 sp. nov., isolated from the surface waters of the Yellow Sea.</title>
        <authorList>
            <person name="Xue H."/>
            <person name="Zhang D."/>
        </authorList>
    </citation>
    <scope>NUCLEOTIDE SEQUENCE</scope>
    <source>
        <strain evidence="7">XHP0099</strain>
    </source>
</reference>